<evidence type="ECO:0000256" key="1">
    <source>
        <dbReference type="SAM" id="SignalP"/>
    </source>
</evidence>
<sequence precursor="true">MRLFRRNLLRSGLGAVVGISLTTAAPAASTIVNSLTGFTGDSTLPATQTAATTAGLEFASIAGLAEDFSSDPTVAFGATGAAFGGLYAGDGGRNYMRTIDDYAFDSYVAEVTVVVDTLATDVVFFGMGSGNITQWGVPDFAGAPTVFMSPENEKLMTNSVNGISGDWENPPPGNNNDWLGNPAPGLLSANAGTHRLRMSFNAPAKEWVGAIDIDYAGGPFVADATTVTYTLTNMFDDGGFVTIGWPTNPSKIYFGGDDGAIFKDFSVVVGSAPSENADFNGDNLVDGQDFLIWQKNFGVGTSHEAGDADGNSLVNDADLTIWKTQFGGAPAAIASVPEPSTAILAACGLIAAMWASRRA</sequence>
<keyword evidence="1" id="KW-0732">Signal</keyword>
<dbReference type="InterPro" id="IPR006311">
    <property type="entry name" value="TAT_signal"/>
</dbReference>
<feature type="signal peptide" evidence="1">
    <location>
        <begin position="1"/>
        <end position="27"/>
    </location>
</feature>
<dbReference type="PROSITE" id="PS00018">
    <property type="entry name" value="EF_HAND_1"/>
    <property type="match status" value="1"/>
</dbReference>
<evidence type="ECO:0008006" key="4">
    <source>
        <dbReference type="Google" id="ProtNLM"/>
    </source>
</evidence>
<dbReference type="Proteomes" id="UP000317909">
    <property type="component" value="Chromosome"/>
</dbReference>
<dbReference type="InterPro" id="IPR018247">
    <property type="entry name" value="EF_Hand_1_Ca_BS"/>
</dbReference>
<accession>A0A517TXS6</accession>
<name>A0A517TXS6_9BACT</name>
<reference evidence="2 3" key="1">
    <citation type="submission" date="2019-02" db="EMBL/GenBank/DDBJ databases">
        <title>Deep-cultivation of Planctomycetes and their phenomic and genomic characterization uncovers novel biology.</title>
        <authorList>
            <person name="Wiegand S."/>
            <person name="Jogler M."/>
            <person name="Boedeker C."/>
            <person name="Pinto D."/>
            <person name="Vollmers J."/>
            <person name="Rivas-Marin E."/>
            <person name="Kohn T."/>
            <person name="Peeters S.H."/>
            <person name="Heuer A."/>
            <person name="Rast P."/>
            <person name="Oberbeckmann S."/>
            <person name="Bunk B."/>
            <person name="Jeske O."/>
            <person name="Meyerdierks A."/>
            <person name="Storesund J.E."/>
            <person name="Kallscheuer N."/>
            <person name="Luecker S."/>
            <person name="Lage O.M."/>
            <person name="Pohl T."/>
            <person name="Merkel B.J."/>
            <person name="Hornburger P."/>
            <person name="Mueller R.-W."/>
            <person name="Bruemmer F."/>
            <person name="Labrenz M."/>
            <person name="Spormann A.M."/>
            <person name="Op den Camp H."/>
            <person name="Overmann J."/>
            <person name="Amann R."/>
            <person name="Jetten M.S.M."/>
            <person name="Mascher T."/>
            <person name="Medema M.H."/>
            <person name="Devos D.P."/>
            <person name="Kaster A.-K."/>
            <person name="Ovreas L."/>
            <person name="Rohde M."/>
            <person name="Galperin M.Y."/>
            <person name="Jogler C."/>
        </authorList>
    </citation>
    <scope>NUCLEOTIDE SEQUENCE [LARGE SCALE GENOMIC DNA]</scope>
    <source>
        <strain evidence="2 3">I41</strain>
    </source>
</reference>
<dbReference type="AlphaFoldDB" id="A0A517TXS6"/>
<dbReference type="EMBL" id="CP036339">
    <property type="protein sequence ID" value="QDT73170.1"/>
    <property type="molecule type" value="Genomic_DNA"/>
</dbReference>
<evidence type="ECO:0000313" key="2">
    <source>
        <dbReference type="EMBL" id="QDT73170.1"/>
    </source>
</evidence>
<evidence type="ECO:0000313" key="3">
    <source>
        <dbReference type="Proteomes" id="UP000317909"/>
    </source>
</evidence>
<feature type="chain" id="PRO_5022092761" description="PEP-CTERM protein-sorting domain-containing protein" evidence="1">
    <location>
        <begin position="28"/>
        <end position="359"/>
    </location>
</feature>
<dbReference type="OrthoDB" id="271292at2"/>
<dbReference type="PROSITE" id="PS51318">
    <property type="entry name" value="TAT"/>
    <property type="match status" value="1"/>
</dbReference>
<proteinExistence type="predicted"/>
<keyword evidence="3" id="KW-1185">Reference proteome</keyword>
<dbReference type="RefSeq" id="WP_145432674.1">
    <property type="nucleotide sequence ID" value="NZ_CP036339.1"/>
</dbReference>
<dbReference type="KEGG" id="llh:I41_23590"/>
<protein>
    <recommendedName>
        <fullName evidence="4">PEP-CTERM protein-sorting domain-containing protein</fullName>
    </recommendedName>
</protein>
<gene>
    <name evidence="2" type="ORF">I41_23590</name>
</gene>
<organism evidence="2 3">
    <name type="scientific">Lacipirellula limnantheis</name>
    <dbReference type="NCBI Taxonomy" id="2528024"/>
    <lineage>
        <taxon>Bacteria</taxon>
        <taxon>Pseudomonadati</taxon>
        <taxon>Planctomycetota</taxon>
        <taxon>Planctomycetia</taxon>
        <taxon>Pirellulales</taxon>
        <taxon>Lacipirellulaceae</taxon>
        <taxon>Lacipirellula</taxon>
    </lineage>
</organism>